<dbReference type="EMBL" id="SMJZ01000282">
    <property type="protein sequence ID" value="TDB96732.1"/>
    <property type="molecule type" value="Genomic_DNA"/>
</dbReference>
<comment type="caution">
    <text evidence="2">The sequence shown here is derived from an EMBL/GenBank/DDBJ whole genome shotgun (WGS) entry which is preliminary data.</text>
</comment>
<gene>
    <name evidence="2" type="ORF">E1267_40625</name>
</gene>
<keyword evidence="1" id="KW-0732">Signal</keyword>
<feature type="chain" id="PRO_5020338130" evidence="1">
    <location>
        <begin position="28"/>
        <end position="95"/>
    </location>
</feature>
<evidence type="ECO:0000313" key="3">
    <source>
        <dbReference type="Proteomes" id="UP000295157"/>
    </source>
</evidence>
<feature type="signal peptide" evidence="1">
    <location>
        <begin position="1"/>
        <end position="27"/>
    </location>
</feature>
<evidence type="ECO:0000313" key="2">
    <source>
        <dbReference type="EMBL" id="TDB96732.1"/>
    </source>
</evidence>
<evidence type="ECO:0000256" key="1">
    <source>
        <dbReference type="SAM" id="SignalP"/>
    </source>
</evidence>
<keyword evidence="3" id="KW-1185">Reference proteome</keyword>
<protein>
    <submittedName>
        <fullName evidence="2">Uncharacterized protein</fullName>
    </submittedName>
</protein>
<accession>A0A4R4MQQ7</accession>
<reference evidence="2 3" key="1">
    <citation type="submission" date="2019-02" db="EMBL/GenBank/DDBJ databases">
        <title>Draft genome sequences of novel Actinobacteria.</title>
        <authorList>
            <person name="Sahin N."/>
            <person name="Ay H."/>
            <person name="Saygin H."/>
        </authorList>
    </citation>
    <scope>NUCLEOTIDE SEQUENCE [LARGE SCALE GENOMIC DNA]</scope>
    <source>
        <strain evidence="2 3">KC201</strain>
    </source>
</reference>
<dbReference type="Proteomes" id="UP000295157">
    <property type="component" value="Unassembled WGS sequence"/>
</dbReference>
<proteinExistence type="predicted"/>
<name>A0A4R4MQQ7_9ACTN</name>
<sequence>MRILKVVAISGTLAALAMGTSALPAQAAAGSVSPGVQRVVQQSPDDCLAYLNENGYASTPARVSACNSLVEAFCIEILEDSQVLAPHAVNACRLS</sequence>
<dbReference type="AlphaFoldDB" id="A0A4R4MQQ7"/>
<organism evidence="2 3">
    <name type="scientific">Nonomuraea longispora</name>
    <dbReference type="NCBI Taxonomy" id="1848320"/>
    <lineage>
        <taxon>Bacteria</taxon>
        <taxon>Bacillati</taxon>
        <taxon>Actinomycetota</taxon>
        <taxon>Actinomycetes</taxon>
        <taxon>Streptosporangiales</taxon>
        <taxon>Streptosporangiaceae</taxon>
        <taxon>Nonomuraea</taxon>
    </lineage>
</organism>
<dbReference type="RefSeq" id="WP_132341138.1">
    <property type="nucleotide sequence ID" value="NZ_SMJZ01000282.1"/>
</dbReference>